<dbReference type="EMBL" id="CACVAW010000062">
    <property type="protein sequence ID" value="CAA6814883.1"/>
    <property type="molecule type" value="Genomic_DNA"/>
</dbReference>
<feature type="domain" description="Outer membrane lipoprotein BamD-like" evidence="2">
    <location>
        <begin position="30"/>
        <end position="161"/>
    </location>
</feature>
<dbReference type="PROSITE" id="PS51257">
    <property type="entry name" value="PROKAR_LIPOPROTEIN"/>
    <property type="match status" value="1"/>
</dbReference>
<gene>
    <name evidence="3" type="ORF">HELGO_WM25091</name>
</gene>
<accession>A0A6S6T6I6</accession>
<proteinExistence type="predicted"/>
<keyword evidence="1" id="KW-0732">Signal</keyword>
<dbReference type="InterPro" id="IPR039565">
    <property type="entry name" value="BamD-like"/>
</dbReference>
<dbReference type="AlphaFoldDB" id="A0A6S6T6I6"/>
<dbReference type="InterPro" id="IPR011990">
    <property type="entry name" value="TPR-like_helical_dom_sf"/>
</dbReference>
<keyword evidence="3" id="KW-0449">Lipoprotein</keyword>
<dbReference type="Pfam" id="PF13525">
    <property type="entry name" value="YfiO"/>
    <property type="match status" value="1"/>
</dbReference>
<reference evidence="3" key="1">
    <citation type="submission" date="2020-01" db="EMBL/GenBank/DDBJ databases">
        <authorList>
            <person name="Meier V. D."/>
            <person name="Meier V D."/>
        </authorList>
    </citation>
    <scope>NUCLEOTIDE SEQUENCE</scope>
    <source>
        <strain evidence="3">HLG_WM_MAG_12</strain>
    </source>
</reference>
<name>A0A6S6T6I6_9BACT</name>
<evidence type="ECO:0000259" key="2">
    <source>
        <dbReference type="Pfam" id="PF13525"/>
    </source>
</evidence>
<evidence type="ECO:0000313" key="3">
    <source>
        <dbReference type="EMBL" id="CAA6814883.1"/>
    </source>
</evidence>
<protein>
    <submittedName>
        <fullName evidence="3">Lipoprotein</fullName>
    </submittedName>
</protein>
<evidence type="ECO:0000256" key="1">
    <source>
        <dbReference type="ARBA" id="ARBA00022729"/>
    </source>
</evidence>
<sequence>MKYLIINFTFLILLIGCGAKNIDKSFNKSEEYWFNKITKSVKNNQLNLADDYYISLYSEHISSPYLPILSLYLAKAHADDKAYIMSIFYYDEYLDKFALKSDEEYVNYLKLKARYQNVSHISKSQISLKNAITEIQNFKTKFPNSIYILETNTILASLKTARDLQLQTIANLYKKLGHTKAQDIYIDKNNQTLENFDLPNAPWYKKIFE</sequence>
<dbReference type="Gene3D" id="1.25.40.10">
    <property type="entry name" value="Tetratricopeptide repeat domain"/>
    <property type="match status" value="1"/>
</dbReference>
<organism evidence="3">
    <name type="scientific">uncultured Campylobacterales bacterium</name>
    <dbReference type="NCBI Taxonomy" id="352960"/>
    <lineage>
        <taxon>Bacteria</taxon>
        <taxon>Pseudomonadati</taxon>
        <taxon>Campylobacterota</taxon>
        <taxon>Epsilonproteobacteria</taxon>
        <taxon>Campylobacterales</taxon>
        <taxon>environmental samples</taxon>
    </lineage>
</organism>